<organism evidence="3 4">
    <name type="scientific">Polychaeton citri CBS 116435</name>
    <dbReference type="NCBI Taxonomy" id="1314669"/>
    <lineage>
        <taxon>Eukaryota</taxon>
        <taxon>Fungi</taxon>
        <taxon>Dikarya</taxon>
        <taxon>Ascomycota</taxon>
        <taxon>Pezizomycotina</taxon>
        <taxon>Dothideomycetes</taxon>
        <taxon>Dothideomycetidae</taxon>
        <taxon>Capnodiales</taxon>
        <taxon>Capnodiaceae</taxon>
        <taxon>Polychaeton</taxon>
    </lineage>
</organism>
<dbReference type="InterPro" id="IPR042099">
    <property type="entry name" value="ANL_N_sf"/>
</dbReference>
<dbReference type="Gene3D" id="3.40.50.12780">
    <property type="entry name" value="N-terminal domain of ligase-like"/>
    <property type="match status" value="1"/>
</dbReference>
<dbReference type="GO" id="GO:0016405">
    <property type="term" value="F:CoA-ligase activity"/>
    <property type="evidence" value="ECO:0007669"/>
    <property type="project" value="TreeGrafter"/>
</dbReference>
<keyword evidence="4" id="KW-1185">Reference proteome</keyword>
<dbReference type="InterPro" id="IPR025110">
    <property type="entry name" value="AMP-bd_C"/>
</dbReference>
<dbReference type="Pfam" id="PF00501">
    <property type="entry name" value="AMP-binding"/>
    <property type="match status" value="1"/>
</dbReference>
<evidence type="ECO:0000259" key="1">
    <source>
        <dbReference type="Pfam" id="PF00501"/>
    </source>
</evidence>
<evidence type="ECO:0000313" key="3">
    <source>
        <dbReference type="EMBL" id="KAF2721058.1"/>
    </source>
</evidence>
<dbReference type="CDD" id="cd05911">
    <property type="entry name" value="Firefly_Luc_like"/>
    <property type="match status" value="1"/>
</dbReference>
<feature type="domain" description="AMP-dependent synthetase/ligase" evidence="1">
    <location>
        <begin position="25"/>
        <end position="403"/>
    </location>
</feature>
<accession>A0A9P4Q8A2</accession>
<dbReference type="OrthoDB" id="6509636at2759"/>
<dbReference type="PROSITE" id="PS00455">
    <property type="entry name" value="AMP_BINDING"/>
    <property type="match status" value="1"/>
</dbReference>
<name>A0A9P4Q8A2_9PEZI</name>
<evidence type="ECO:0000259" key="2">
    <source>
        <dbReference type="Pfam" id="PF13193"/>
    </source>
</evidence>
<keyword evidence="3" id="KW-0436">Ligase</keyword>
<dbReference type="AlphaFoldDB" id="A0A9P4Q8A2"/>
<dbReference type="PANTHER" id="PTHR24096:SF194">
    <property type="entry name" value="AMP-DEPENDENT SYNTHETASE_LIGASE DOMAIN-CONTAINING PROTEIN"/>
    <property type="match status" value="1"/>
</dbReference>
<proteinExistence type="predicted"/>
<reference evidence="3" key="1">
    <citation type="journal article" date="2020" name="Stud. Mycol.">
        <title>101 Dothideomycetes genomes: a test case for predicting lifestyles and emergence of pathogens.</title>
        <authorList>
            <person name="Haridas S."/>
            <person name="Albert R."/>
            <person name="Binder M."/>
            <person name="Bloem J."/>
            <person name="Labutti K."/>
            <person name="Salamov A."/>
            <person name="Andreopoulos B."/>
            <person name="Baker S."/>
            <person name="Barry K."/>
            <person name="Bills G."/>
            <person name="Bluhm B."/>
            <person name="Cannon C."/>
            <person name="Castanera R."/>
            <person name="Culley D."/>
            <person name="Daum C."/>
            <person name="Ezra D."/>
            <person name="Gonzalez J."/>
            <person name="Henrissat B."/>
            <person name="Kuo A."/>
            <person name="Liang C."/>
            <person name="Lipzen A."/>
            <person name="Lutzoni F."/>
            <person name="Magnuson J."/>
            <person name="Mondo S."/>
            <person name="Nolan M."/>
            <person name="Ohm R."/>
            <person name="Pangilinan J."/>
            <person name="Park H.-J."/>
            <person name="Ramirez L."/>
            <person name="Alfaro M."/>
            <person name="Sun H."/>
            <person name="Tritt A."/>
            <person name="Yoshinaga Y."/>
            <person name="Zwiers L.-H."/>
            <person name="Turgeon B."/>
            <person name="Goodwin S."/>
            <person name="Spatafora J."/>
            <person name="Crous P."/>
            <person name="Grigoriev I."/>
        </authorList>
    </citation>
    <scope>NUCLEOTIDE SEQUENCE</scope>
    <source>
        <strain evidence="3">CBS 116435</strain>
    </source>
</reference>
<dbReference type="PANTHER" id="PTHR24096">
    <property type="entry name" value="LONG-CHAIN-FATTY-ACID--COA LIGASE"/>
    <property type="match status" value="1"/>
</dbReference>
<dbReference type="InterPro" id="IPR020845">
    <property type="entry name" value="AMP-binding_CS"/>
</dbReference>
<protein>
    <submittedName>
        <fullName evidence="3">4-coumarate-CoA ligase</fullName>
    </submittedName>
</protein>
<dbReference type="Pfam" id="PF13193">
    <property type="entry name" value="AMP-binding_C"/>
    <property type="match status" value="1"/>
</dbReference>
<dbReference type="EMBL" id="MU003793">
    <property type="protein sequence ID" value="KAF2721058.1"/>
    <property type="molecule type" value="Genomic_DNA"/>
</dbReference>
<dbReference type="InterPro" id="IPR000873">
    <property type="entry name" value="AMP-dep_synth/lig_dom"/>
</dbReference>
<evidence type="ECO:0000313" key="4">
    <source>
        <dbReference type="Proteomes" id="UP000799441"/>
    </source>
</evidence>
<sequence length="557" mass="62600">MPQKSPFSIDIPATDILSYIFPENETPYDKPIWIDAKDTSNSLSPDQLLRWVKRVGHGLDRIGVAQNEPVMVYSSNHIFVPVAYLAIAGSGRVFTGCNPAYGVKETCFQLINTDARLIFVEPPFLDIILKVAEKANFPKDRIYLFDDKECRPRSGVQDWRCLMGSEEESVSWKWHSMTPQESKARIAVLNYSSGTTGLPKGVMVSHQNVIANVAQSLYMRNLEQPWSENPSAAPPERWLGFLPLYHAYGQLWSINAAAKNRTPCYFMRSFNYDKWLCHIQTHRITHIQTAPPLIVMLAKRPQTANYDLSSLVNILCGAAPLSKQLQNDVSSRFKLKIVQTWGMTEVTCSCLHVPGGLDDRSGGVGYIDPNSEMKLVDDKGKEVGPGERGEICIRGPNVCLGYWKNEKATRETFDEDGFLKSGDVAVRDEKGWHWIVDRKKELIKVKGFQVPPAELEGVLMENEHVADAAVVGLHLNHEEYPRAYVVLSDNSKGKVSERDIQSWTAQQVSRHKRLNGGVSFIDEVPKSASGKIQRKIMRDWVKSDAEKMGGLLPKAKL</sequence>
<gene>
    <name evidence="3" type="ORF">K431DRAFT_303708</name>
</gene>
<feature type="domain" description="AMP-binding enzyme C-terminal" evidence="2">
    <location>
        <begin position="454"/>
        <end position="531"/>
    </location>
</feature>
<dbReference type="InterPro" id="IPR045851">
    <property type="entry name" value="AMP-bd_C_sf"/>
</dbReference>
<comment type="caution">
    <text evidence="3">The sequence shown here is derived from an EMBL/GenBank/DDBJ whole genome shotgun (WGS) entry which is preliminary data.</text>
</comment>
<dbReference type="SUPFAM" id="SSF56801">
    <property type="entry name" value="Acetyl-CoA synthetase-like"/>
    <property type="match status" value="1"/>
</dbReference>
<dbReference type="Gene3D" id="3.30.300.30">
    <property type="match status" value="1"/>
</dbReference>
<dbReference type="Proteomes" id="UP000799441">
    <property type="component" value="Unassembled WGS sequence"/>
</dbReference>